<gene>
    <name evidence="11" type="ORF">KC01_LOCUS855</name>
</gene>
<dbReference type="FunFam" id="2.10.110.10:FF:000006">
    <property type="entry name" value="LIM homeobox transcription factor 1-beta"/>
    <property type="match status" value="1"/>
</dbReference>
<evidence type="ECO:0000256" key="4">
    <source>
        <dbReference type="ARBA" id="ARBA00022833"/>
    </source>
</evidence>
<dbReference type="GO" id="GO:0005634">
    <property type="term" value="C:nucleus"/>
    <property type="evidence" value="ECO:0007669"/>
    <property type="project" value="UniProtKB-SubCell"/>
</dbReference>
<dbReference type="GO" id="GO:0000977">
    <property type="term" value="F:RNA polymerase II transcription regulatory region sequence-specific DNA binding"/>
    <property type="evidence" value="ECO:0007669"/>
    <property type="project" value="TreeGrafter"/>
</dbReference>
<sequence length="80" mass="9158">MLDCIKVETCTRTGTCSPPVITERPACAGCTRLISERFLMCVNGAFWHERCLQCAACQQPLTATCYFRDTKLYCKNHYRQ</sequence>
<dbReference type="GO" id="GO:0046872">
    <property type="term" value="F:metal ion binding"/>
    <property type="evidence" value="ECO:0007669"/>
    <property type="project" value="UniProtKB-KW"/>
</dbReference>
<reference evidence="11 12" key="1">
    <citation type="submission" date="2024-04" db="EMBL/GenBank/DDBJ databases">
        <authorList>
            <person name="Waldvogel A.-M."/>
            <person name="Schoenle A."/>
        </authorList>
    </citation>
    <scope>NUCLEOTIDE SEQUENCE [LARGE SCALE GENOMIC DNA]</scope>
</reference>
<keyword evidence="5 9" id="KW-0440">LIM domain</keyword>
<accession>A0AAV2ISL7</accession>
<comment type="subcellular location">
    <subcellularLocation>
        <location evidence="1">Nucleus</location>
    </subcellularLocation>
</comment>
<keyword evidence="6" id="KW-0238">DNA-binding</keyword>
<evidence type="ECO:0000313" key="11">
    <source>
        <dbReference type="EMBL" id="CAL1568186.1"/>
    </source>
</evidence>
<evidence type="ECO:0000256" key="6">
    <source>
        <dbReference type="ARBA" id="ARBA00023125"/>
    </source>
</evidence>
<dbReference type="AlphaFoldDB" id="A0AAV2ISL7"/>
<feature type="domain" description="LIM zinc-binding" evidence="10">
    <location>
        <begin position="25"/>
        <end position="80"/>
    </location>
</feature>
<evidence type="ECO:0000256" key="2">
    <source>
        <dbReference type="ARBA" id="ARBA00022723"/>
    </source>
</evidence>
<dbReference type="PROSITE" id="PS50023">
    <property type="entry name" value="LIM_DOMAIN_2"/>
    <property type="match status" value="1"/>
</dbReference>
<dbReference type="InterPro" id="IPR050453">
    <property type="entry name" value="LIM_Homeobox_TF"/>
</dbReference>
<evidence type="ECO:0000313" key="12">
    <source>
        <dbReference type="Proteomes" id="UP001497482"/>
    </source>
</evidence>
<evidence type="ECO:0000256" key="3">
    <source>
        <dbReference type="ARBA" id="ARBA00022737"/>
    </source>
</evidence>
<dbReference type="SMART" id="SM00132">
    <property type="entry name" value="LIM"/>
    <property type="match status" value="1"/>
</dbReference>
<evidence type="ECO:0000259" key="10">
    <source>
        <dbReference type="PROSITE" id="PS50023"/>
    </source>
</evidence>
<dbReference type="EMBL" id="OZ035823">
    <property type="protein sequence ID" value="CAL1568186.1"/>
    <property type="molecule type" value="Genomic_DNA"/>
</dbReference>
<evidence type="ECO:0000256" key="9">
    <source>
        <dbReference type="PROSITE-ProRule" id="PRU00125"/>
    </source>
</evidence>
<evidence type="ECO:0000256" key="1">
    <source>
        <dbReference type="ARBA" id="ARBA00004123"/>
    </source>
</evidence>
<keyword evidence="7" id="KW-0371">Homeobox</keyword>
<dbReference type="Pfam" id="PF00412">
    <property type="entry name" value="LIM"/>
    <property type="match status" value="1"/>
</dbReference>
<dbReference type="InterPro" id="IPR001781">
    <property type="entry name" value="Znf_LIM"/>
</dbReference>
<dbReference type="PANTHER" id="PTHR24208">
    <property type="entry name" value="LIM/HOMEOBOX PROTEIN LHX"/>
    <property type="match status" value="1"/>
</dbReference>
<dbReference type="GO" id="GO:0000981">
    <property type="term" value="F:DNA-binding transcription factor activity, RNA polymerase II-specific"/>
    <property type="evidence" value="ECO:0007669"/>
    <property type="project" value="TreeGrafter"/>
</dbReference>
<keyword evidence="12" id="KW-1185">Reference proteome</keyword>
<keyword evidence="8" id="KW-0539">Nucleus</keyword>
<dbReference type="Proteomes" id="UP001497482">
    <property type="component" value="Chromosome 1"/>
</dbReference>
<protein>
    <recommendedName>
        <fullName evidence="10">LIM zinc-binding domain-containing protein</fullName>
    </recommendedName>
</protein>
<keyword evidence="3" id="KW-0677">Repeat</keyword>
<dbReference type="Gene3D" id="2.10.110.10">
    <property type="entry name" value="Cysteine Rich Protein"/>
    <property type="match status" value="1"/>
</dbReference>
<dbReference type="PANTHER" id="PTHR24208:SF166">
    <property type="entry name" value="LIM HOMEOBOX TRANSCRIPTION FACTOR 1 ALPHA, ISOFORM B"/>
    <property type="match status" value="1"/>
</dbReference>
<dbReference type="SUPFAM" id="SSF57716">
    <property type="entry name" value="Glucocorticoid receptor-like (DNA-binding domain)"/>
    <property type="match status" value="2"/>
</dbReference>
<keyword evidence="4 9" id="KW-0862">Zinc</keyword>
<dbReference type="PROSITE" id="PS00478">
    <property type="entry name" value="LIM_DOMAIN_1"/>
    <property type="match status" value="1"/>
</dbReference>
<name>A0AAV2ISL7_KNICA</name>
<keyword evidence="2 9" id="KW-0479">Metal-binding</keyword>
<proteinExistence type="predicted"/>
<evidence type="ECO:0000256" key="7">
    <source>
        <dbReference type="ARBA" id="ARBA00023155"/>
    </source>
</evidence>
<dbReference type="GO" id="GO:0030182">
    <property type="term" value="P:neuron differentiation"/>
    <property type="evidence" value="ECO:0007669"/>
    <property type="project" value="TreeGrafter"/>
</dbReference>
<evidence type="ECO:0000256" key="8">
    <source>
        <dbReference type="ARBA" id="ARBA00023242"/>
    </source>
</evidence>
<organism evidence="11 12">
    <name type="scientific">Knipowitschia caucasica</name>
    <name type="common">Caucasian dwarf goby</name>
    <name type="synonym">Pomatoschistus caucasicus</name>
    <dbReference type="NCBI Taxonomy" id="637954"/>
    <lineage>
        <taxon>Eukaryota</taxon>
        <taxon>Metazoa</taxon>
        <taxon>Chordata</taxon>
        <taxon>Craniata</taxon>
        <taxon>Vertebrata</taxon>
        <taxon>Euteleostomi</taxon>
        <taxon>Actinopterygii</taxon>
        <taxon>Neopterygii</taxon>
        <taxon>Teleostei</taxon>
        <taxon>Neoteleostei</taxon>
        <taxon>Acanthomorphata</taxon>
        <taxon>Gobiaria</taxon>
        <taxon>Gobiiformes</taxon>
        <taxon>Gobioidei</taxon>
        <taxon>Gobiidae</taxon>
        <taxon>Gobiinae</taxon>
        <taxon>Knipowitschia</taxon>
    </lineage>
</organism>
<evidence type="ECO:0000256" key="5">
    <source>
        <dbReference type="ARBA" id="ARBA00023038"/>
    </source>
</evidence>